<organism evidence="2 3">
    <name type="scientific">Streptococcus pantholopis</name>
    <dbReference type="NCBI Taxonomy" id="1811193"/>
    <lineage>
        <taxon>Bacteria</taxon>
        <taxon>Bacillati</taxon>
        <taxon>Bacillota</taxon>
        <taxon>Bacilli</taxon>
        <taxon>Lactobacillales</taxon>
        <taxon>Streptococcaceae</taxon>
        <taxon>Streptococcus</taxon>
    </lineage>
</organism>
<dbReference type="GO" id="GO:0051607">
    <property type="term" value="P:defense response to virus"/>
    <property type="evidence" value="ECO:0007669"/>
    <property type="project" value="UniProtKB-KW"/>
</dbReference>
<dbReference type="Pfam" id="PF09704">
    <property type="entry name" value="Cas_Cas5d"/>
    <property type="match status" value="1"/>
</dbReference>
<dbReference type="GO" id="GO:0003723">
    <property type="term" value="F:RNA binding"/>
    <property type="evidence" value="ECO:0007669"/>
    <property type="project" value="InterPro"/>
</dbReference>
<dbReference type="NCBIfam" id="TIGR01868">
    <property type="entry name" value="casD_Cas5e"/>
    <property type="match status" value="1"/>
</dbReference>
<dbReference type="EMBL" id="CP014699">
    <property type="protein sequence ID" value="AND79549.1"/>
    <property type="molecule type" value="Genomic_DNA"/>
</dbReference>
<gene>
    <name evidence="2" type="ORF">A0O21_05660</name>
</gene>
<keyword evidence="1" id="KW-0051">Antiviral defense</keyword>
<sequence>MKTILLKLAGPLQSWGTSSHFETRHTDFYPSKSAVIGLIAASLGYLRDEEEKLQRLNDLDFAVRVDQQGKLLRDYHTAKKYKSNGEFERTYVTNRYYLEDAVFIIAISHKDDVLMSTIEEGLKNPYFQLFMGRRSLPLNADFLLKMTSDSALDSLKQVEWQASEWFMKKHSRESSFSLEIYADNYLLEKEAYQLRQDRVISFSQKARKFGFRYETRDYVTVLNPMAKENETEHDVFGSIGDG</sequence>
<accession>A0A172Q7T4</accession>
<dbReference type="KEGG" id="spat:A0O21_05660"/>
<dbReference type="OrthoDB" id="3189549at2"/>
<evidence type="ECO:0000313" key="3">
    <source>
        <dbReference type="Proteomes" id="UP000077317"/>
    </source>
</evidence>
<dbReference type="Proteomes" id="UP000077317">
    <property type="component" value="Chromosome"/>
</dbReference>
<dbReference type="GO" id="GO:0043571">
    <property type="term" value="P:maintenance of CRISPR repeat elements"/>
    <property type="evidence" value="ECO:0007669"/>
    <property type="project" value="InterPro"/>
</dbReference>
<dbReference type="RefSeq" id="WP_067062611.1">
    <property type="nucleotide sequence ID" value="NZ_CP014699.1"/>
</dbReference>
<dbReference type="InterPro" id="IPR010147">
    <property type="entry name" value="CRISPR-assoc_prot_CasD"/>
</dbReference>
<dbReference type="STRING" id="1811193.A0O21_05660"/>
<proteinExistence type="predicted"/>
<dbReference type="CDD" id="cd09756">
    <property type="entry name" value="Cas5_I-E"/>
    <property type="match status" value="1"/>
</dbReference>
<dbReference type="Gene3D" id="3.30.70.2660">
    <property type="match status" value="1"/>
</dbReference>
<name>A0A172Q7T4_9STRE</name>
<evidence type="ECO:0000256" key="1">
    <source>
        <dbReference type="ARBA" id="ARBA00023118"/>
    </source>
</evidence>
<dbReference type="AlphaFoldDB" id="A0A172Q7T4"/>
<protein>
    <submittedName>
        <fullName evidence="2">Type I-E CRISPR-associated protein Cas5/CasD</fullName>
    </submittedName>
</protein>
<keyword evidence="3" id="KW-1185">Reference proteome</keyword>
<dbReference type="NCBIfam" id="TIGR02593">
    <property type="entry name" value="CRISPR_cas5"/>
    <property type="match status" value="1"/>
</dbReference>
<dbReference type="InterPro" id="IPR021124">
    <property type="entry name" value="CRISPR-assoc_prot_Cas5"/>
</dbReference>
<dbReference type="InterPro" id="IPR013422">
    <property type="entry name" value="CRISPR-assoc_prot_Cas5_N"/>
</dbReference>
<reference evidence="3" key="2">
    <citation type="submission" date="2016-03" db="EMBL/GenBank/DDBJ databases">
        <title>Streptococcus antelopensis sp. nov., isolated from the feces of the Tibetan antelope (Pantholops hodgsonii) in Hoh Xil National Nature Reserve, Qinghai, China.</title>
        <authorList>
            <person name="Bai X."/>
        </authorList>
    </citation>
    <scope>NUCLEOTIDE SEQUENCE [LARGE SCALE GENOMIC DNA]</scope>
    <source>
        <strain evidence="3">TA 26</strain>
    </source>
</reference>
<reference evidence="2 3" key="1">
    <citation type="journal article" date="2016" name="Int. J. Syst. Evol. Microbiol.">
        <title>Streptococcuspantholopis sp. nov., isolated from faeces of the Tibetan antelope (Pantholops hodgsonii).</title>
        <authorList>
            <person name="Bai X."/>
            <person name="Xiong Y."/>
            <person name="Lu S."/>
            <person name="Jin D."/>
            <person name="Lai X."/>
            <person name="Yang J."/>
            <person name="Niu L."/>
            <person name="Hu S."/>
            <person name="Meng X."/>
            <person name="Pu J."/>
            <person name="Ye C."/>
            <person name="Xu J."/>
        </authorList>
    </citation>
    <scope>NUCLEOTIDE SEQUENCE [LARGE SCALE GENOMIC DNA]</scope>
    <source>
        <strain evidence="2 3">TA 26</strain>
    </source>
</reference>
<evidence type="ECO:0000313" key="2">
    <source>
        <dbReference type="EMBL" id="AND79549.1"/>
    </source>
</evidence>